<dbReference type="InterPro" id="IPR058594">
    <property type="entry name" value="PB1-like_dom_pln"/>
</dbReference>
<evidence type="ECO:0000313" key="4">
    <source>
        <dbReference type="Proteomes" id="UP000634136"/>
    </source>
</evidence>
<dbReference type="AlphaFoldDB" id="A0A834TRX7"/>
<comment type="caution">
    <text evidence="3">The sequence shown here is derived from an EMBL/GenBank/DDBJ whole genome shotgun (WGS) entry which is preliminary data.</text>
</comment>
<sequence length="353" mass="39782">MSKIKLEIHHGGRLQLSPTIAYIGGRKDIYENFDPDFITVTDIAAFIIKECGYSNYSTIWYRFEVDDFSDIFIFEKDKDVVKILNTLQNNDCKVLQIFVEHEVDEEPEVVATASSTTPLLLTLTPLSQIDDDIGEGQSHRMDDDAHQERITNTVAIDPDEVDLTLMLEIHHGGRLQLSPTIAYIGGRKDIYENFDPDFIMVTDIAAFIIKECGFEVDDFPDIFVFEKDKDVKKILNTLQNNDCKVLQLFVEHEVDEEPEVVATASSTMPLLLTLTPQFQIDDDIGEAQSHQMDDDAHQEHTTITGAIDLDEVDLTSCEFPDSDAEQPDLFFEDGGKGKRVPQDNGGEQRDGVA</sequence>
<dbReference type="EMBL" id="JAAIUW010000006">
    <property type="protein sequence ID" value="KAF7827228.1"/>
    <property type="molecule type" value="Genomic_DNA"/>
</dbReference>
<feature type="region of interest" description="Disordered" evidence="1">
    <location>
        <begin position="318"/>
        <end position="353"/>
    </location>
</feature>
<proteinExistence type="predicted"/>
<dbReference type="Proteomes" id="UP000634136">
    <property type="component" value="Unassembled WGS sequence"/>
</dbReference>
<keyword evidence="4" id="KW-1185">Reference proteome</keyword>
<evidence type="ECO:0000256" key="1">
    <source>
        <dbReference type="SAM" id="MobiDB-lite"/>
    </source>
</evidence>
<evidence type="ECO:0000259" key="2">
    <source>
        <dbReference type="Pfam" id="PF26130"/>
    </source>
</evidence>
<reference evidence="3" key="1">
    <citation type="submission" date="2020-09" db="EMBL/GenBank/DDBJ databases">
        <title>Genome-Enabled Discovery of Anthraquinone Biosynthesis in Senna tora.</title>
        <authorList>
            <person name="Kang S.-H."/>
            <person name="Pandey R.P."/>
            <person name="Lee C.-M."/>
            <person name="Sim J.-S."/>
            <person name="Jeong J.-T."/>
            <person name="Choi B.-S."/>
            <person name="Jung M."/>
            <person name="Ginzburg D."/>
            <person name="Zhao K."/>
            <person name="Won S.Y."/>
            <person name="Oh T.-J."/>
            <person name="Yu Y."/>
            <person name="Kim N.-H."/>
            <person name="Lee O.R."/>
            <person name="Lee T.-H."/>
            <person name="Bashyal P."/>
            <person name="Kim T.-S."/>
            <person name="Lee W.-H."/>
            <person name="Kawkins C."/>
            <person name="Kim C.-K."/>
            <person name="Kim J.S."/>
            <person name="Ahn B.O."/>
            <person name="Rhee S.Y."/>
            <person name="Sohng J.K."/>
        </authorList>
    </citation>
    <scope>NUCLEOTIDE SEQUENCE</scope>
    <source>
        <tissue evidence="3">Leaf</tissue>
    </source>
</reference>
<feature type="domain" description="PB1-like" evidence="2">
    <location>
        <begin position="2"/>
        <end position="101"/>
    </location>
</feature>
<evidence type="ECO:0000313" key="3">
    <source>
        <dbReference type="EMBL" id="KAF7827228.1"/>
    </source>
</evidence>
<dbReference type="Pfam" id="PF26130">
    <property type="entry name" value="PB1-like"/>
    <property type="match status" value="2"/>
</dbReference>
<gene>
    <name evidence="3" type="ORF">G2W53_018392</name>
</gene>
<organism evidence="3 4">
    <name type="scientific">Senna tora</name>
    <dbReference type="NCBI Taxonomy" id="362788"/>
    <lineage>
        <taxon>Eukaryota</taxon>
        <taxon>Viridiplantae</taxon>
        <taxon>Streptophyta</taxon>
        <taxon>Embryophyta</taxon>
        <taxon>Tracheophyta</taxon>
        <taxon>Spermatophyta</taxon>
        <taxon>Magnoliopsida</taxon>
        <taxon>eudicotyledons</taxon>
        <taxon>Gunneridae</taxon>
        <taxon>Pentapetalae</taxon>
        <taxon>rosids</taxon>
        <taxon>fabids</taxon>
        <taxon>Fabales</taxon>
        <taxon>Fabaceae</taxon>
        <taxon>Caesalpinioideae</taxon>
        <taxon>Cassia clade</taxon>
        <taxon>Senna</taxon>
    </lineage>
</organism>
<name>A0A834TRX7_9FABA</name>
<protein>
    <submittedName>
        <fullName evidence="3">Transposase, MuDR, MULE transposase domain protein</fullName>
    </submittedName>
</protein>
<feature type="domain" description="PB1-like" evidence="2">
    <location>
        <begin position="166"/>
        <end position="252"/>
    </location>
</feature>
<accession>A0A834TRX7</accession>